<dbReference type="GO" id="GO:1901678">
    <property type="term" value="P:iron coordination entity transport"/>
    <property type="evidence" value="ECO:0007669"/>
    <property type="project" value="UniProtKB-ARBA"/>
</dbReference>
<comment type="similarity">
    <text evidence="2">Belongs to the bacterial solute-binding protein 8 family.</text>
</comment>
<dbReference type="OrthoDB" id="9793175at2"/>
<gene>
    <name evidence="6" type="ORF">G9444_5527</name>
    <name evidence="7" type="ORF">QIE55_25960</name>
</gene>
<evidence type="ECO:0000313" key="8">
    <source>
        <dbReference type="Proteomes" id="UP000502345"/>
    </source>
</evidence>
<evidence type="ECO:0000256" key="3">
    <source>
        <dbReference type="ARBA" id="ARBA00022448"/>
    </source>
</evidence>
<dbReference type="EMBL" id="CP050124">
    <property type="protein sequence ID" value="QIP42770.1"/>
    <property type="molecule type" value="Genomic_DNA"/>
</dbReference>
<evidence type="ECO:0000313" key="7">
    <source>
        <dbReference type="EMBL" id="WGV48935.1"/>
    </source>
</evidence>
<evidence type="ECO:0000256" key="2">
    <source>
        <dbReference type="ARBA" id="ARBA00008814"/>
    </source>
</evidence>
<proteinExistence type="inferred from homology"/>
<sequence length="330" mass="35554">MPAQSTLLLPEGYSDNRLVSDLTRRQFGFGAGIAGLGAFLAACGDSGSSSGETEMRSVTTPLGTYDIPVNPKRVVAIDSRLDLEPAVALELPLVGYTYAQATPWVPIDSSVPFLSEIPNREQILALEPDLIVCLNYESEWWPVAEMSTIAPVLTTEFTDDWRTNLSRLSGWLGRTATLDRLTLDYDNLISDIRSRHAEKIASKTVASVSFMPDTNTLYVTSIRTSEKGDKPSDMTLGDIGGKTATSEGLDPEGGVSLEGLDVLAGVDGFMITENEDSAAYQALVASKLWQRLPAVQAGNVTSLGGSTFYGSIYTISYVAQGWDALYNKIS</sequence>
<evidence type="ECO:0000256" key="4">
    <source>
        <dbReference type="ARBA" id="ARBA00022729"/>
    </source>
</evidence>
<dbReference type="EMBL" id="CP124545">
    <property type="protein sequence ID" value="WGV48935.1"/>
    <property type="molecule type" value="Genomic_DNA"/>
</dbReference>
<reference evidence="7" key="2">
    <citation type="submission" date="2023-08" db="EMBL/GenBank/DDBJ databases">
        <title>Isolation and Characterization of Rhodococcus erythropolis MGMM8.</title>
        <authorList>
            <person name="Diabankana R.G.C."/>
            <person name="Afordoanyi D.M."/>
            <person name="Validov S.Z."/>
        </authorList>
    </citation>
    <scope>NUCLEOTIDE SEQUENCE</scope>
    <source>
        <strain evidence="7">MGMM8</strain>
    </source>
</reference>
<dbReference type="Pfam" id="PF01497">
    <property type="entry name" value="Peripla_BP_2"/>
    <property type="match status" value="1"/>
</dbReference>
<dbReference type="GO" id="GO:0030288">
    <property type="term" value="C:outer membrane-bounded periplasmic space"/>
    <property type="evidence" value="ECO:0007669"/>
    <property type="project" value="TreeGrafter"/>
</dbReference>
<accession>A0A0E4AC66</accession>
<dbReference type="AlphaFoldDB" id="A0A0E4AC66"/>
<feature type="domain" description="Fe/B12 periplasmic-binding" evidence="5">
    <location>
        <begin position="72"/>
        <end position="330"/>
    </location>
</feature>
<organism evidence="6 8">
    <name type="scientific">Rhodococcus erythropolis</name>
    <name type="common">Arthrobacter picolinophilus</name>
    <dbReference type="NCBI Taxonomy" id="1833"/>
    <lineage>
        <taxon>Bacteria</taxon>
        <taxon>Bacillati</taxon>
        <taxon>Actinomycetota</taxon>
        <taxon>Actinomycetes</taxon>
        <taxon>Mycobacteriales</taxon>
        <taxon>Nocardiaceae</taxon>
        <taxon>Rhodococcus</taxon>
        <taxon>Rhodococcus erythropolis group</taxon>
    </lineage>
</organism>
<evidence type="ECO:0000313" key="6">
    <source>
        <dbReference type="EMBL" id="QIP42770.1"/>
    </source>
</evidence>
<evidence type="ECO:0000256" key="1">
    <source>
        <dbReference type="ARBA" id="ARBA00004196"/>
    </source>
</evidence>
<dbReference type="Proteomes" id="UP001230933">
    <property type="component" value="Chromosome"/>
</dbReference>
<reference evidence="6 8" key="1">
    <citation type="submission" date="2020-03" db="EMBL/GenBank/DDBJ databases">
        <title>Screen low temperature-resistant strains for efficient degradation of petroleum hydrocarbons under the low temperature.</title>
        <authorList>
            <person name="Wang Y."/>
            <person name="Chen J."/>
        </authorList>
    </citation>
    <scope>NUCLEOTIDE SEQUENCE [LARGE SCALE GENOMIC DNA]</scope>
    <source>
        <strain evidence="6 8">KB1</strain>
    </source>
</reference>
<dbReference type="InterPro" id="IPR002491">
    <property type="entry name" value="ABC_transptr_periplasmic_BD"/>
</dbReference>
<dbReference type="Gene3D" id="3.40.50.1980">
    <property type="entry name" value="Nitrogenase molybdenum iron protein domain"/>
    <property type="match status" value="2"/>
</dbReference>
<dbReference type="PROSITE" id="PS50983">
    <property type="entry name" value="FE_B12_PBP"/>
    <property type="match status" value="1"/>
</dbReference>
<dbReference type="InterPro" id="IPR051313">
    <property type="entry name" value="Bact_iron-sidero_bind"/>
</dbReference>
<dbReference type="Proteomes" id="UP000502345">
    <property type="component" value="Chromosome"/>
</dbReference>
<name>A0A0E4AC66_RHOER</name>
<comment type="subcellular location">
    <subcellularLocation>
        <location evidence="1">Cell envelope</location>
    </subcellularLocation>
</comment>
<dbReference type="RefSeq" id="WP_007729992.1">
    <property type="nucleotide sequence ID" value="NZ_BHXB01000001.1"/>
</dbReference>
<dbReference type="KEGG" id="reb:XU06_25520"/>
<keyword evidence="4" id="KW-0732">Signal</keyword>
<dbReference type="PANTHER" id="PTHR30532">
    <property type="entry name" value="IRON III DICITRATE-BINDING PERIPLASMIC PROTEIN"/>
    <property type="match status" value="1"/>
</dbReference>
<dbReference type="SUPFAM" id="SSF53807">
    <property type="entry name" value="Helical backbone' metal receptor"/>
    <property type="match status" value="1"/>
</dbReference>
<dbReference type="PANTHER" id="PTHR30532:SF1">
    <property type="entry name" value="IRON(3+)-HYDROXAMATE-BINDING PROTEIN FHUD"/>
    <property type="match status" value="1"/>
</dbReference>
<keyword evidence="3" id="KW-0813">Transport</keyword>
<dbReference type="OMA" id="FMITENE"/>
<evidence type="ECO:0000259" key="5">
    <source>
        <dbReference type="PROSITE" id="PS50983"/>
    </source>
</evidence>
<protein>
    <submittedName>
        <fullName evidence="7">ABC transporter substrate-binding protein</fullName>
    </submittedName>
    <submittedName>
        <fullName evidence="6">ABC-type Fe3+-hydroxamate transport system, substrate-binding protein</fullName>
    </submittedName>
</protein>